<evidence type="ECO:0000313" key="4">
    <source>
        <dbReference type="EMBL" id="MDX5982698.1"/>
    </source>
</evidence>
<protein>
    <submittedName>
        <fullName evidence="4">Aminotransferase class I/II-fold pyridoxal phosphate-dependent enzyme</fullName>
    </submittedName>
</protein>
<dbReference type="InterPro" id="IPR015421">
    <property type="entry name" value="PyrdxlP-dep_Trfase_major"/>
</dbReference>
<evidence type="ECO:0000256" key="2">
    <source>
        <dbReference type="ARBA" id="ARBA00022898"/>
    </source>
</evidence>
<reference evidence="4 5" key="1">
    <citation type="submission" date="2023-11" db="EMBL/GenBank/DDBJ databases">
        <title>MicrobeMod: A computational toolkit for identifying prokaryotic methylation and restriction-modification with nanopore sequencing.</title>
        <authorList>
            <person name="Crits-Christoph A."/>
            <person name="Kang S.C."/>
            <person name="Lee H."/>
            <person name="Ostrov N."/>
        </authorList>
    </citation>
    <scope>NUCLEOTIDE SEQUENCE [LARGE SCALE GENOMIC DNA]</scope>
    <source>
        <strain evidence="4 5">ATCC 14820</strain>
    </source>
</reference>
<gene>
    <name evidence="4" type="ORF">SIL82_00365</name>
</gene>
<dbReference type="InterPro" id="IPR015424">
    <property type="entry name" value="PyrdxlP-dep_Trfase"/>
</dbReference>
<dbReference type="PANTHER" id="PTHR42885:SF1">
    <property type="entry name" value="THREONINE-PHOSPHATE DECARBOXYLASE"/>
    <property type="match status" value="1"/>
</dbReference>
<dbReference type="InterPro" id="IPR004839">
    <property type="entry name" value="Aminotransferase_I/II_large"/>
</dbReference>
<keyword evidence="4" id="KW-0808">Transferase</keyword>
<accession>A0ABU4PEQ3</accession>
<dbReference type="Proteomes" id="UP001279660">
    <property type="component" value="Unassembled WGS sequence"/>
</dbReference>
<keyword evidence="5" id="KW-1185">Reference proteome</keyword>
<dbReference type="Gene3D" id="3.40.640.10">
    <property type="entry name" value="Type I PLP-dependent aspartate aminotransferase-like (Major domain)"/>
    <property type="match status" value="1"/>
</dbReference>
<dbReference type="GO" id="GO:0008483">
    <property type="term" value="F:transaminase activity"/>
    <property type="evidence" value="ECO:0007669"/>
    <property type="project" value="UniProtKB-KW"/>
</dbReference>
<evidence type="ECO:0000256" key="1">
    <source>
        <dbReference type="ARBA" id="ARBA00001933"/>
    </source>
</evidence>
<sequence>MREWTIHGGRLAEAQLHYRDAPTPWLDLSTGINPEPWPGADALTFDWARLPDDAALRQLEAVATAYFGARGPQVLALPGTEFGLRGLATLGLPAPFRHVWPGYRTHAEALPGSVPVSFDAAIELAGQGGTIVLANPSNPDGRLLAPADVMALAAVLARSGGWLVVDEAFIDAQDAGSIVPLLDGTEPVLVMRSFGKFFGLAGVRLGFAVGPAAMIARWRATVGSWPLSAAAIAIGTAAYGDSGWIASTRAALFERAAALDRVLRRHGLEPIGASPQFRLVACEASALFDRLARVGILTRPFDYDPRWLRLGVPASRGDLARLDRALAGG</sequence>
<comment type="caution">
    <text evidence="4">The sequence shown here is derived from an EMBL/GenBank/DDBJ whole genome shotgun (WGS) entry which is preliminary data.</text>
</comment>
<keyword evidence="4" id="KW-0032">Aminotransferase</keyword>
<dbReference type="Gene3D" id="3.90.1150.10">
    <property type="entry name" value="Aspartate Aminotransferase, domain 1"/>
    <property type="match status" value="1"/>
</dbReference>
<dbReference type="EMBL" id="JAWXXV010000001">
    <property type="protein sequence ID" value="MDX5982698.1"/>
    <property type="molecule type" value="Genomic_DNA"/>
</dbReference>
<dbReference type="SUPFAM" id="SSF53383">
    <property type="entry name" value="PLP-dependent transferases"/>
    <property type="match status" value="1"/>
</dbReference>
<dbReference type="Pfam" id="PF00155">
    <property type="entry name" value="Aminotran_1_2"/>
    <property type="match status" value="1"/>
</dbReference>
<evidence type="ECO:0000259" key="3">
    <source>
        <dbReference type="Pfam" id="PF00155"/>
    </source>
</evidence>
<keyword evidence="2" id="KW-0663">Pyridoxal phosphate</keyword>
<dbReference type="PANTHER" id="PTHR42885">
    <property type="entry name" value="HISTIDINOL-PHOSPHATE AMINOTRANSFERASE-RELATED"/>
    <property type="match status" value="1"/>
</dbReference>
<evidence type="ECO:0000313" key="5">
    <source>
        <dbReference type="Proteomes" id="UP001279660"/>
    </source>
</evidence>
<proteinExistence type="predicted"/>
<feature type="domain" description="Aminotransferase class I/classII large" evidence="3">
    <location>
        <begin position="127"/>
        <end position="315"/>
    </location>
</feature>
<organism evidence="4 5">
    <name type="scientific">Sphingomonas echinoides</name>
    <dbReference type="NCBI Taxonomy" id="59803"/>
    <lineage>
        <taxon>Bacteria</taxon>
        <taxon>Pseudomonadati</taxon>
        <taxon>Pseudomonadota</taxon>
        <taxon>Alphaproteobacteria</taxon>
        <taxon>Sphingomonadales</taxon>
        <taxon>Sphingomonadaceae</taxon>
        <taxon>Sphingomonas</taxon>
    </lineage>
</organism>
<name>A0ABU4PEQ3_9SPHN</name>
<dbReference type="CDD" id="cd00609">
    <property type="entry name" value="AAT_like"/>
    <property type="match status" value="1"/>
</dbReference>
<comment type="cofactor">
    <cofactor evidence="1">
        <name>pyridoxal 5'-phosphate</name>
        <dbReference type="ChEBI" id="CHEBI:597326"/>
    </cofactor>
</comment>
<dbReference type="InterPro" id="IPR015422">
    <property type="entry name" value="PyrdxlP-dep_Trfase_small"/>
</dbReference>